<keyword evidence="1" id="KW-1133">Transmembrane helix</keyword>
<proteinExistence type="predicted"/>
<evidence type="ECO:0000313" key="2">
    <source>
        <dbReference type="Proteomes" id="UP000095281"/>
    </source>
</evidence>
<keyword evidence="1" id="KW-0812">Transmembrane</keyword>
<dbReference type="Gene3D" id="1.20.1070.10">
    <property type="entry name" value="Rhodopsin 7-helix transmembrane proteins"/>
    <property type="match status" value="1"/>
</dbReference>
<keyword evidence="1" id="KW-0472">Membrane</keyword>
<keyword evidence="2" id="KW-1185">Reference proteome</keyword>
<name>A0A1I8B4T0_MELHA</name>
<dbReference type="Proteomes" id="UP000095281">
    <property type="component" value="Unplaced"/>
</dbReference>
<feature type="transmembrane region" description="Helical" evidence="1">
    <location>
        <begin position="78"/>
        <end position="104"/>
    </location>
</feature>
<dbReference type="SUPFAM" id="SSF81321">
    <property type="entry name" value="Family A G protein-coupled receptor-like"/>
    <property type="match status" value="1"/>
</dbReference>
<protein>
    <submittedName>
        <fullName evidence="3">G_PROTEIN_RECEP_F1_2 domain-containing protein</fullName>
    </submittedName>
</protein>
<accession>A0A1I8B4T0</accession>
<organism evidence="2 3">
    <name type="scientific">Meloidogyne hapla</name>
    <name type="common">Root-knot nematode worm</name>
    <dbReference type="NCBI Taxonomy" id="6305"/>
    <lineage>
        <taxon>Eukaryota</taxon>
        <taxon>Metazoa</taxon>
        <taxon>Ecdysozoa</taxon>
        <taxon>Nematoda</taxon>
        <taxon>Chromadorea</taxon>
        <taxon>Rhabditida</taxon>
        <taxon>Tylenchina</taxon>
        <taxon>Tylenchomorpha</taxon>
        <taxon>Tylenchoidea</taxon>
        <taxon>Meloidogynidae</taxon>
        <taxon>Meloidogyninae</taxon>
        <taxon>Meloidogyne</taxon>
    </lineage>
</organism>
<evidence type="ECO:0000313" key="3">
    <source>
        <dbReference type="WBParaSite" id="MhA1_Contig1381.frz3.gene8"/>
    </source>
</evidence>
<feature type="transmembrane region" description="Helical" evidence="1">
    <location>
        <begin position="47"/>
        <end position="72"/>
    </location>
</feature>
<dbReference type="AlphaFoldDB" id="A0A1I8B4T0"/>
<feature type="transmembrane region" description="Helical" evidence="1">
    <location>
        <begin position="12"/>
        <end position="35"/>
    </location>
</feature>
<sequence>MTDVRETNIAKITFAINTGVDQIGTVFYAFLIFVTIKQKRLHSTCHLLLGIYGFCSFLSKIQILFPFILFILPGYGKIPLLYCAIIQILPIGGCMNVFSLMFIIGFDRMLAIFLPIWLILIKNKEIYLSFEGANRAEIFTKML</sequence>
<reference evidence="3" key="1">
    <citation type="submission" date="2016-11" db="UniProtKB">
        <authorList>
            <consortium name="WormBaseParasite"/>
        </authorList>
    </citation>
    <scope>IDENTIFICATION</scope>
</reference>
<dbReference type="WBParaSite" id="MhA1_Contig1381.frz3.gene8">
    <property type="protein sequence ID" value="MhA1_Contig1381.frz3.gene8"/>
    <property type="gene ID" value="MhA1_Contig1381.frz3.gene8"/>
</dbReference>
<evidence type="ECO:0000256" key="1">
    <source>
        <dbReference type="SAM" id="Phobius"/>
    </source>
</evidence>